<dbReference type="EMBL" id="JZDQ02000032">
    <property type="protein sequence ID" value="OIJ24876.1"/>
    <property type="molecule type" value="Genomic_DNA"/>
</dbReference>
<evidence type="ECO:0000256" key="2">
    <source>
        <dbReference type="ARBA" id="ARBA00022679"/>
    </source>
</evidence>
<dbReference type="Proteomes" id="UP000033772">
    <property type="component" value="Unassembled WGS sequence"/>
</dbReference>
<gene>
    <name evidence="4" type="ORF">UG56_020815</name>
</gene>
<dbReference type="Gene3D" id="3.90.470.20">
    <property type="entry name" value="4'-phosphopantetheinyl transferase domain"/>
    <property type="match status" value="1"/>
</dbReference>
<evidence type="ECO:0000313" key="4">
    <source>
        <dbReference type="EMBL" id="OIJ24876.1"/>
    </source>
</evidence>
<dbReference type="GO" id="GO:0000287">
    <property type="term" value="F:magnesium ion binding"/>
    <property type="evidence" value="ECO:0007669"/>
    <property type="project" value="InterPro"/>
</dbReference>
<comment type="caution">
    <text evidence="4">The sequence shown here is derived from an EMBL/GenBank/DDBJ whole genome shotgun (WGS) entry which is preliminary data.</text>
</comment>
<dbReference type="InterPro" id="IPR037143">
    <property type="entry name" value="4-PPantetheinyl_Trfase_dom_sf"/>
</dbReference>
<dbReference type="PANTHER" id="PTHR12215">
    <property type="entry name" value="PHOSPHOPANTETHEINE TRANSFERASE"/>
    <property type="match status" value="1"/>
</dbReference>
<protein>
    <recommendedName>
        <fullName evidence="3">4'-phosphopantetheinyl transferase domain-containing protein</fullName>
    </recommendedName>
</protein>
<evidence type="ECO:0000259" key="3">
    <source>
        <dbReference type="Pfam" id="PF01648"/>
    </source>
</evidence>
<sequence length="207" mass="21769">MIARFTAVAEVEADLELLTAAERARHERLVAEADKQAYAAAHVLVRECAAELLGTAREEIVIGQRCARCGSTEHGAPSVAGDAGTAVHISLSHTRGQVAAVAATSRCGIDVEKVSRGPDRALSRREAAWVAGQEDAAYAFTRLWVRKEALVKAGHGSMAAAQRLDVLTDGSSGVGPADQVDGVRMTEWEGSGFLGAVAICADMWTES</sequence>
<dbReference type="GO" id="GO:0019878">
    <property type="term" value="P:lysine biosynthetic process via aminoadipic acid"/>
    <property type="evidence" value="ECO:0007669"/>
    <property type="project" value="TreeGrafter"/>
</dbReference>
<name>A0A1J4MZU8_9ACTN</name>
<dbReference type="GO" id="GO:0008897">
    <property type="term" value="F:holo-[acyl-carrier-protein] synthase activity"/>
    <property type="evidence" value="ECO:0007669"/>
    <property type="project" value="InterPro"/>
</dbReference>
<dbReference type="GO" id="GO:0005829">
    <property type="term" value="C:cytosol"/>
    <property type="evidence" value="ECO:0007669"/>
    <property type="project" value="TreeGrafter"/>
</dbReference>
<comment type="similarity">
    <text evidence="1">Belongs to the P-Pant transferase superfamily. Gsp/Sfp/HetI/AcpT family.</text>
</comment>
<proteinExistence type="inferred from homology"/>
<dbReference type="STRING" id="1844.UG56_020815"/>
<dbReference type="InterPro" id="IPR008278">
    <property type="entry name" value="4-PPantetheinyl_Trfase_dom"/>
</dbReference>
<dbReference type="AlphaFoldDB" id="A0A1J4MZU8"/>
<feature type="domain" description="4'-phosphopantetheinyl transferase" evidence="3">
    <location>
        <begin position="107"/>
        <end position="166"/>
    </location>
</feature>
<dbReference type="InterPro" id="IPR050559">
    <property type="entry name" value="P-Pant_transferase_sf"/>
</dbReference>
<keyword evidence="5" id="KW-1185">Reference proteome</keyword>
<reference evidence="4" key="1">
    <citation type="submission" date="2016-10" db="EMBL/GenBank/DDBJ databases">
        <title>Draft Genome Sequence of Nocardioides luteus Strain BAFB, an Alkane-Degrading Bacterium Isolated from JP-7 Polluted Soil.</title>
        <authorList>
            <person name="Brown L."/>
            <person name="Ruiz O.N."/>
            <person name="Gunasekera T."/>
        </authorList>
    </citation>
    <scope>NUCLEOTIDE SEQUENCE [LARGE SCALE GENOMIC DNA]</scope>
    <source>
        <strain evidence="4">BAFB</strain>
    </source>
</reference>
<organism evidence="4 5">
    <name type="scientific">Nocardioides luteus</name>
    <dbReference type="NCBI Taxonomy" id="1844"/>
    <lineage>
        <taxon>Bacteria</taxon>
        <taxon>Bacillati</taxon>
        <taxon>Actinomycetota</taxon>
        <taxon>Actinomycetes</taxon>
        <taxon>Propionibacteriales</taxon>
        <taxon>Nocardioidaceae</taxon>
        <taxon>Nocardioides</taxon>
    </lineage>
</organism>
<accession>A0A1J4MZU8</accession>
<dbReference type="Pfam" id="PF01648">
    <property type="entry name" value="ACPS"/>
    <property type="match status" value="1"/>
</dbReference>
<evidence type="ECO:0000256" key="1">
    <source>
        <dbReference type="ARBA" id="ARBA00010990"/>
    </source>
</evidence>
<keyword evidence="2" id="KW-0808">Transferase</keyword>
<evidence type="ECO:0000313" key="5">
    <source>
        <dbReference type="Proteomes" id="UP000033772"/>
    </source>
</evidence>
<dbReference type="SUPFAM" id="SSF56214">
    <property type="entry name" value="4'-phosphopantetheinyl transferase"/>
    <property type="match status" value="2"/>
</dbReference>
<dbReference type="PANTHER" id="PTHR12215:SF10">
    <property type="entry name" value="L-AMINOADIPATE-SEMIALDEHYDE DEHYDROGENASE-PHOSPHOPANTETHEINYL TRANSFERASE"/>
    <property type="match status" value="1"/>
</dbReference>